<dbReference type="InterPro" id="IPR011993">
    <property type="entry name" value="PH-like_dom_sf"/>
</dbReference>
<comment type="caution">
    <text evidence="4">The sequence shown here is derived from an EMBL/GenBank/DDBJ whole genome shotgun (WGS) entry which is preliminary data.</text>
</comment>
<dbReference type="InterPro" id="IPR052223">
    <property type="entry name" value="Actin_Cytoskeleton_Reg"/>
</dbReference>
<feature type="region of interest" description="Disordered" evidence="2">
    <location>
        <begin position="1060"/>
        <end position="1082"/>
    </location>
</feature>
<feature type="compositionally biased region" description="Polar residues" evidence="2">
    <location>
        <begin position="231"/>
        <end position="242"/>
    </location>
</feature>
<evidence type="ECO:0000313" key="5">
    <source>
        <dbReference type="Proteomes" id="UP001175271"/>
    </source>
</evidence>
<keyword evidence="5" id="KW-1185">Reference proteome</keyword>
<reference evidence="4" key="1">
    <citation type="submission" date="2023-06" db="EMBL/GenBank/DDBJ databases">
        <title>Genomic analysis of the entomopathogenic nematode Steinernema hermaphroditum.</title>
        <authorList>
            <person name="Schwarz E.M."/>
            <person name="Heppert J.K."/>
            <person name="Baniya A."/>
            <person name="Schwartz H.T."/>
            <person name="Tan C.-H."/>
            <person name="Antoshechkin I."/>
            <person name="Sternberg P.W."/>
            <person name="Goodrich-Blair H."/>
            <person name="Dillman A.R."/>
        </authorList>
    </citation>
    <scope>NUCLEOTIDE SEQUENCE</scope>
    <source>
        <strain evidence="4">PS9179</strain>
        <tissue evidence="4">Whole animal</tissue>
    </source>
</reference>
<dbReference type="EMBL" id="JAUCMV010000001">
    <property type="protein sequence ID" value="KAK0426811.1"/>
    <property type="molecule type" value="Genomic_DNA"/>
</dbReference>
<proteinExistence type="predicted"/>
<name>A0AA39M9R0_9BILA</name>
<evidence type="ECO:0000313" key="4">
    <source>
        <dbReference type="EMBL" id="KAK0426811.1"/>
    </source>
</evidence>
<feature type="coiled-coil region" evidence="1">
    <location>
        <begin position="1285"/>
        <end position="1344"/>
    </location>
</feature>
<evidence type="ECO:0000256" key="2">
    <source>
        <dbReference type="SAM" id="MobiDB-lite"/>
    </source>
</evidence>
<organism evidence="4 5">
    <name type="scientific">Steinernema hermaphroditum</name>
    <dbReference type="NCBI Taxonomy" id="289476"/>
    <lineage>
        <taxon>Eukaryota</taxon>
        <taxon>Metazoa</taxon>
        <taxon>Ecdysozoa</taxon>
        <taxon>Nematoda</taxon>
        <taxon>Chromadorea</taxon>
        <taxon>Rhabditida</taxon>
        <taxon>Tylenchina</taxon>
        <taxon>Panagrolaimomorpha</taxon>
        <taxon>Strongyloidoidea</taxon>
        <taxon>Steinernematidae</taxon>
        <taxon>Steinernema</taxon>
    </lineage>
</organism>
<dbReference type="PANTHER" id="PTHR17271">
    <property type="entry name" value="PLECKSTRIN HOMOLOGY PH DOMAIN-CONTAINING PROTEIN"/>
    <property type="match status" value="1"/>
</dbReference>
<dbReference type="GO" id="GO:0015629">
    <property type="term" value="C:actin cytoskeleton"/>
    <property type="evidence" value="ECO:0007669"/>
    <property type="project" value="TreeGrafter"/>
</dbReference>
<protein>
    <recommendedName>
        <fullName evidence="3">PH domain-containing protein</fullName>
    </recommendedName>
</protein>
<dbReference type="PROSITE" id="PS50003">
    <property type="entry name" value="PH_DOMAIN"/>
    <property type="match status" value="2"/>
</dbReference>
<feature type="region of interest" description="Disordered" evidence="2">
    <location>
        <begin position="443"/>
        <end position="546"/>
    </location>
</feature>
<dbReference type="GO" id="GO:0051015">
    <property type="term" value="F:actin filament binding"/>
    <property type="evidence" value="ECO:0007669"/>
    <property type="project" value="TreeGrafter"/>
</dbReference>
<accession>A0AA39M9R0</accession>
<feature type="domain" description="PH" evidence="3">
    <location>
        <begin position="41"/>
        <end position="171"/>
    </location>
</feature>
<dbReference type="InterPro" id="IPR001849">
    <property type="entry name" value="PH_domain"/>
</dbReference>
<sequence length="1434" mass="164910">MGRQCDSFKANVFCKLRCQNCYKTKDQHSEDALEKSKMSRKVKAQGFLYVAPSNIDFSLPSHTSKRWQRRYFKLYDDGELSYGLDNATMPATKMDMNRCIRVCEAEAITGHAHSILVAFCVDDLKNAGPSKRVDADGEEYEEEPHPAVCYMKADTTDEIRWWQHNLQTYVNQQNIYSTPAWYRRPSPNEDVRCEPTVIQVNDSGSRRSSPCSSRCSTPENKLYTRSIDLGSRQSLTDTSSHHGTVRSVKNRSKQRTRAVEAVETVEISRLMSPEVPDVPLPEAPINEKPQISGSATLSMFRPVLQAPTIDTSHAHTLRKGWLMLRGRSDNEWIKQWVVLAGLSLKMYKDVWLEDSSEPLVSLDLKDCVNVYPSETAKHYGIEIKCKRTRYILSAMTPGIRDSWIQALQQNLHNPSPTYVDNCPSVDGMSIADSEARRKKHIAYVAPESHHSNSMMDGESSTSEDEDELMSPLGTRRTMAVAHRNSISVSESSDDEATDRRRASSPPTTLRRRSPLSRVKDKSTKALRRRSSHNSISSKEDRHKKRMQLEEQDLTCLRIREKTLRQQFCAESAVIRQSVMVTPSCRCLFHYAYPTLSESFACEVENLRDQLRDANKQLVQTKSENDELRKAFGNCDQRSLDELRKSLNDAEDEIKRKQREMDVLRDKLHSPTLEEANACPGQLTARLVNLLQTQVGGISKFLHSAALDRNKFAPLRPMADALIRKVAEVSMEPEEAPFEQLEEIFHDVIKAYEALSSLLIVAPRVATKDSATLTEHVERDLVELNAVYLALLREVGYVYEARCTSHQSCPATDQCYLKIQYVKCLHVVRCISAVLQTLFSNVQTLELSPFFSLNLLDALISRARVEIKHSYQLRSQSAMETPQPDQMKNIMASVYLYKLSEEEIHHNIEDDLKEKLIRLQPCTASLEHYKDAAVNDHDQLYQNIVHLILVINRLIKTSSLQEEEPKEEIIKEAQNFWNNLRETVFSKRLDEADWFSVFGQESLQTQLVEKLDSQVWNVFLAVYEGDVRTALDANRLILKAILSALLDILKSKCGMVSQKKRDSWSLTGSPHSPKLPPSGDNRSNANMMINAELRSIAEMLFIWKKTKDPVEQPKCEHKSSREYEDDREDLLDRISVLEEKNQDTVYVYERKTKHLESQLQYEEEQRKKLLEEIQNMREMNEQTLAALRHAESERVTQLKVQHESEMEKLREEHEREMEEDKIAMKRALDAVRRVHEEELAHTRQQACTCSEGCSTTSDDTRASESSHVADRLKSISAQYSAKCLEHSQLEEKVSTLMSERREAEARSEIDMKRLQKEIRTKDDVIEELKEKVDQLEKKLLEKGASAEEIADYLHRSATKRSRSRTPIRFRQANQPVRTASRRSDVRFHSNPAIPVMRDPEHHGYNVDEVLRHSLAVPVRERRKFFEHIAEYQMSF</sequence>
<dbReference type="Pfam" id="PF00169">
    <property type="entry name" value="PH"/>
    <property type="match status" value="1"/>
</dbReference>
<dbReference type="SMART" id="SM00233">
    <property type="entry name" value="PH"/>
    <property type="match status" value="2"/>
</dbReference>
<evidence type="ECO:0000259" key="3">
    <source>
        <dbReference type="PROSITE" id="PS50003"/>
    </source>
</evidence>
<feature type="coiled-coil region" evidence="1">
    <location>
        <begin position="596"/>
        <end position="666"/>
    </location>
</feature>
<feature type="region of interest" description="Disordered" evidence="2">
    <location>
        <begin position="229"/>
        <end position="256"/>
    </location>
</feature>
<evidence type="ECO:0000256" key="1">
    <source>
        <dbReference type="SAM" id="Coils"/>
    </source>
</evidence>
<feature type="coiled-coil region" evidence="1">
    <location>
        <begin position="1119"/>
        <end position="1229"/>
    </location>
</feature>
<feature type="domain" description="PH" evidence="3">
    <location>
        <begin position="315"/>
        <end position="412"/>
    </location>
</feature>
<dbReference type="Proteomes" id="UP001175271">
    <property type="component" value="Unassembled WGS sequence"/>
</dbReference>
<dbReference type="SUPFAM" id="SSF50729">
    <property type="entry name" value="PH domain-like"/>
    <property type="match status" value="2"/>
</dbReference>
<gene>
    <name evidence="4" type="ORF">QR680_009912</name>
</gene>
<keyword evidence="1" id="KW-0175">Coiled coil</keyword>
<dbReference type="Gene3D" id="2.30.29.30">
    <property type="entry name" value="Pleckstrin-homology domain (PH domain)/Phosphotyrosine-binding domain (PTB)"/>
    <property type="match status" value="2"/>
</dbReference>
<dbReference type="PANTHER" id="PTHR17271:SF1">
    <property type="entry name" value="PROTEIN OUTSPREAD"/>
    <property type="match status" value="1"/>
</dbReference>